<evidence type="ECO:0000313" key="3">
    <source>
        <dbReference type="Proteomes" id="UP001497457"/>
    </source>
</evidence>
<evidence type="ECO:0008006" key="4">
    <source>
        <dbReference type="Google" id="ProtNLM"/>
    </source>
</evidence>
<evidence type="ECO:0000256" key="1">
    <source>
        <dbReference type="SAM" id="MobiDB-lite"/>
    </source>
</evidence>
<dbReference type="PANTHER" id="PTHR33170">
    <property type="entry name" value="DUF4283 DOMAIN-CONTAINING PROTEIN-RELATED"/>
    <property type="match status" value="1"/>
</dbReference>
<name>A0ABC9GRM6_9POAL</name>
<feature type="compositionally biased region" description="Basic and acidic residues" evidence="1">
    <location>
        <begin position="493"/>
        <end position="503"/>
    </location>
</feature>
<feature type="region of interest" description="Disordered" evidence="1">
    <location>
        <begin position="482"/>
        <end position="515"/>
    </location>
</feature>
<feature type="region of interest" description="Disordered" evidence="1">
    <location>
        <begin position="375"/>
        <end position="395"/>
    </location>
</feature>
<dbReference type="EMBL" id="OZ075119">
    <property type="protein sequence ID" value="CAL5098046.1"/>
    <property type="molecule type" value="Genomic_DNA"/>
</dbReference>
<reference evidence="2" key="1">
    <citation type="submission" date="2024-10" db="EMBL/GenBank/DDBJ databases">
        <authorList>
            <person name="Ryan C."/>
        </authorList>
    </citation>
    <scope>NUCLEOTIDE SEQUENCE [LARGE SCALE GENOMIC DNA]</scope>
</reference>
<gene>
    <name evidence="2" type="ORF">URODEC1_LOCUS117996</name>
</gene>
<feature type="region of interest" description="Disordered" evidence="1">
    <location>
        <begin position="186"/>
        <end position="260"/>
    </location>
</feature>
<organism evidence="2 3">
    <name type="scientific">Urochloa decumbens</name>
    <dbReference type="NCBI Taxonomy" id="240449"/>
    <lineage>
        <taxon>Eukaryota</taxon>
        <taxon>Viridiplantae</taxon>
        <taxon>Streptophyta</taxon>
        <taxon>Embryophyta</taxon>
        <taxon>Tracheophyta</taxon>
        <taxon>Spermatophyta</taxon>
        <taxon>Magnoliopsida</taxon>
        <taxon>Liliopsida</taxon>
        <taxon>Poales</taxon>
        <taxon>Poaceae</taxon>
        <taxon>PACMAD clade</taxon>
        <taxon>Panicoideae</taxon>
        <taxon>Panicodae</taxon>
        <taxon>Paniceae</taxon>
        <taxon>Melinidinae</taxon>
        <taxon>Urochloa</taxon>
    </lineage>
</organism>
<proteinExistence type="predicted"/>
<feature type="compositionally biased region" description="Polar residues" evidence="1">
    <location>
        <begin position="375"/>
        <end position="394"/>
    </location>
</feature>
<keyword evidence="3" id="KW-1185">Reference proteome</keyword>
<feature type="compositionally biased region" description="Basic and acidic residues" evidence="1">
    <location>
        <begin position="324"/>
        <end position="345"/>
    </location>
</feature>
<dbReference type="PANTHER" id="PTHR33170:SF2">
    <property type="entry name" value="OS12G0531500 PROTEIN"/>
    <property type="match status" value="1"/>
</dbReference>
<feature type="region of interest" description="Disordered" evidence="1">
    <location>
        <begin position="301"/>
        <end position="345"/>
    </location>
</feature>
<dbReference type="Proteomes" id="UP001497457">
    <property type="component" value="Chromosome 9rd"/>
</dbReference>
<sequence>MLRYGFPNQGFFSLQIPEEKRQQTEENLARIEIVSGSASVLKIDQELKHLIDEKWDWNVIQISEKEYLATFPNKTMLTTLSKSGGVEMSLHRIFAKVTKTGSEASASSVLQTGWVKLYNIHPRARYEEAVRLIAKLAGEVVVVDELSLIREGPVRVKLNGRNINKLRGFVEIFIGKVGHEVRFVAEEAMGSDQPRDPPPKKPEEESEDEEDDSHRASDQHWDKRRRGNKTNQQNQTDKGQTSSNQGLQHKKTGLQEEEIRDDVHQIGMGSERDEVKCKEIISIQTTEPLVEVAVSQEMLGDGFSSQEAEEEPIQETIQVIQPTEEMRSQPRDSDEQKAGKGESEVGGDKILVHVADGVLWMNKEKWPVLHLPETLSSSLGKQPKYTSTNTSETEQIAVDEENEEWEVISSGRGAGSATVEVLGRYGEQLSEESGGWKEAQSGKRRTVKQGFYPAVATRKSKQGEREESNEPNKLLLLAAMATTPGKVRSSKAGRMDATSEKLGGEIPGATEEVTA</sequence>
<protein>
    <recommendedName>
        <fullName evidence="4">DUF4283 domain-containing protein</fullName>
    </recommendedName>
</protein>
<feature type="compositionally biased region" description="Polar residues" evidence="1">
    <location>
        <begin position="229"/>
        <end position="247"/>
    </location>
</feature>
<feature type="region of interest" description="Disordered" evidence="1">
    <location>
        <begin position="429"/>
        <end position="450"/>
    </location>
</feature>
<feature type="compositionally biased region" description="Basic and acidic residues" evidence="1">
    <location>
        <begin position="193"/>
        <end position="203"/>
    </location>
</feature>
<accession>A0ABC9GRM6</accession>
<evidence type="ECO:0000313" key="2">
    <source>
        <dbReference type="EMBL" id="CAL5098046.1"/>
    </source>
</evidence>
<feature type="compositionally biased region" description="Basic and acidic residues" evidence="1">
    <location>
        <begin position="212"/>
        <end position="221"/>
    </location>
</feature>
<dbReference type="AlphaFoldDB" id="A0ABC9GRM6"/>